<organism evidence="6 7">
    <name type="scientific">Catenibacillus scindens</name>
    <dbReference type="NCBI Taxonomy" id="673271"/>
    <lineage>
        <taxon>Bacteria</taxon>
        <taxon>Bacillati</taxon>
        <taxon>Bacillota</taxon>
        <taxon>Clostridia</taxon>
        <taxon>Lachnospirales</taxon>
        <taxon>Lachnospiraceae</taxon>
        <taxon>Catenibacillus</taxon>
    </lineage>
</organism>
<dbReference type="InterPro" id="IPR058240">
    <property type="entry name" value="rSAM_sf"/>
</dbReference>
<evidence type="ECO:0000313" key="7">
    <source>
        <dbReference type="Proteomes" id="UP000543642"/>
    </source>
</evidence>
<dbReference type="InterPro" id="IPR013785">
    <property type="entry name" value="Aldolase_TIM"/>
</dbReference>
<dbReference type="Gene3D" id="3.20.20.70">
    <property type="entry name" value="Aldolase class I"/>
    <property type="match status" value="1"/>
</dbReference>
<keyword evidence="4" id="KW-0411">Iron-sulfur</keyword>
<dbReference type="PANTHER" id="PTHR11228:SF7">
    <property type="entry name" value="PQQA PEPTIDE CYCLASE"/>
    <property type="match status" value="1"/>
</dbReference>
<dbReference type="SMART" id="SM00729">
    <property type="entry name" value="Elp3"/>
    <property type="match status" value="1"/>
</dbReference>
<dbReference type="SUPFAM" id="SSF102114">
    <property type="entry name" value="Radical SAM enzymes"/>
    <property type="match status" value="1"/>
</dbReference>
<dbReference type="AlphaFoldDB" id="A0A7W8M659"/>
<reference evidence="6 7" key="1">
    <citation type="submission" date="2020-08" db="EMBL/GenBank/DDBJ databases">
        <title>Genomic Encyclopedia of Type Strains, Phase IV (KMG-IV): sequencing the most valuable type-strain genomes for metagenomic binning, comparative biology and taxonomic classification.</title>
        <authorList>
            <person name="Goeker M."/>
        </authorList>
    </citation>
    <scope>NUCLEOTIDE SEQUENCE [LARGE SCALE GENOMIC DNA]</scope>
    <source>
        <strain evidence="6 7">DSM 106146</strain>
    </source>
</reference>
<sequence length="358" mass="41549">MEEVYKNLNIFLVEVIGFPNHCSLDCSYCDWEKQSFSPLTELELVRVRRHLQAALIFIRRHYPNTQVIEYSGGEPYVHPKVVELVLEIFKDYWVRVNTNGLHIDETALEALKAHGRVYLALSLDGHTLEANSYRVRSQKQLDRIIEGLKNALEAKIPVALLCTIHDRNIDGFVYFVDWLEQNWLSEIKQGRLMMAAHRMSSYGRPHPFPSPAQKQRMGEAMAGSSSPVILPIREHYEAMWDDDSPCTIYRWAASMHFLGNSLATAGRFTSFRCGMRGVAPIGEFALDQEMEWDSFSRAASLSVQMDFSFYRCRCFVDWRAFDLIFSGVIPMERAKKWFLPLQDQRVQQWVRDYQKSDS</sequence>
<comment type="caution">
    <text evidence="6">The sequence shown here is derived from an EMBL/GenBank/DDBJ whole genome shotgun (WGS) entry which is preliminary data.</text>
</comment>
<keyword evidence="1" id="KW-0949">S-adenosyl-L-methionine</keyword>
<dbReference type="GO" id="GO:0006783">
    <property type="term" value="P:heme biosynthetic process"/>
    <property type="evidence" value="ECO:0007669"/>
    <property type="project" value="TreeGrafter"/>
</dbReference>
<dbReference type="Pfam" id="PF04055">
    <property type="entry name" value="Radical_SAM"/>
    <property type="match status" value="1"/>
</dbReference>
<dbReference type="EMBL" id="JACHFW010000013">
    <property type="protein sequence ID" value="MBB5265629.1"/>
    <property type="molecule type" value="Genomic_DNA"/>
</dbReference>
<feature type="domain" description="Radical SAM core" evidence="5">
    <location>
        <begin position="4"/>
        <end position="230"/>
    </location>
</feature>
<evidence type="ECO:0000313" key="6">
    <source>
        <dbReference type="EMBL" id="MBB5265629.1"/>
    </source>
</evidence>
<dbReference type="SFLD" id="SFLDS00029">
    <property type="entry name" value="Radical_SAM"/>
    <property type="match status" value="1"/>
</dbReference>
<dbReference type="InterPro" id="IPR007197">
    <property type="entry name" value="rSAM"/>
</dbReference>
<keyword evidence="3" id="KW-0408">Iron</keyword>
<dbReference type="SFLD" id="SFLDG01067">
    <property type="entry name" value="SPASM/twitch_domain_containing"/>
    <property type="match status" value="1"/>
</dbReference>
<gene>
    <name evidence="6" type="ORF">HNP82_002776</name>
</gene>
<dbReference type="GO" id="GO:0051536">
    <property type="term" value="F:iron-sulfur cluster binding"/>
    <property type="evidence" value="ECO:0007669"/>
    <property type="project" value="UniProtKB-KW"/>
</dbReference>
<evidence type="ECO:0000256" key="4">
    <source>
        <dbReference type="ARBA" id="ARBA00023014"/>
    </source>
</evidence>
<dbReference type="CDD" id="cd01335">
    <property type="entry name" value="Radical_SAM"/>
    <property type="match status" value="1"/>
</dbReference>
<dbReference type="PANTHER" id="PTHR11228">
    <property type="entry name" value="RADICAL SAM DOMAIN PROTEIN"/>
    <property type="match status" value="1"/>
</dbReference>
<dbReference type="InterPro" id="IPR050377">
    <property type="entry name" value="Radical_SAM_PqqE_MftC-like"/>
</dbReference>
<dbReference type="InterPro" id="IPR006638">
    <property type="entry name" value="Elp3/MiaA/NifB-like_rSAM"/>
</dbReference>
<dbReference type="GO" id="GO:0003824">
    <property type="term" value="F:catalytic activity"/>
    <property type="evidence" value="ECO:0007669"/>
    <property type="project" value="InterPro"/>
</dbReference>
<protein>
    <submittedName>
        <fullName evidence="6">MoaA/NifB/PqqE/SkfB family radical SAM enzyme</fullName>
    </submittedName>
</protein>
<evidence type="ECO:0000256" key="2">
    <source>
        <dbReference type="ARBA" id="ARBA00022723"/>
    </source>
</evidence>
<keyword evidence="7" id="KW-1185">Reference proteome</keyword>
<proteinExistence type="predicted"/>
<dbReference type="GO" id="GO:0046872">
    <property type="term" value="F:metal ion binding"/>
    <property type="evidence" value="ECO:0007669"/>
    <property type="project" value="UniProtKB-KW"/>
</dbReference>
<name>A0A7W8M659_9FIRM</name>
<evidence type="ECO:0000256" key="1">
    <source>
        <dbReference type="ARBA" id="ARBA00022691"/>
    </source>
</evidence>
<dbReference type="Proteomes" id="UP000543642">
    <property type="component" value="Unassembled WGS sequence"/>
</dbReference>
<evidence type="ECO:0000259" key="5">
    <source>
        <dbReference type="PROSITE" id="PS51918"/>
    </source>
</evidence>
<dbReference type="RefSeq" id="WP_183775634.1">
    <property type="nucleotide sequence ID" value="NZ_JACHFW010000013.1"/>
</dbReference>
<evidence type="ECO:0000256" key="3">
    <source>
        <dbReference type="ARBA" id="ARBA00023004"/>
    </source>
</evidence>
<keyword evidence="2" id="KW-0479">Metal-binding</keyword>
<accession>A0A7W8M659</accession>
<dbReference type="PROSITE" id="PS51918">
    <property type="entry name" value="RADICAL_SAM"/>
    <property type="match status" value="1"/>
</dbReference>